<dbReference type="GO" id="GO:0000140">
    <property type="term" value="F:acylglycerone-phosphate reductase (NADP+) activity"/>
    <property type="evidence" value="ECO:0007669"/>
    <property type="project" value="TreeGrafter"/>
</dbReference>
<dbReference type="Proteomes" id="UP000007797">
    <property type="component" value="Unassembled WGS sequence"/>
</dbReference>
<dbReference type="SUPFAM" id="SSF51735">
    <property type="entry name" value="NAD(P)-binding Rossmann-fold domains"/>
    <property type="match status" value="1"/>
</dbReference>
<dbReference type="GO" id="GO:0005783">
    <property type="term" value="C:endoplasmic reticulum"/>
    <property type="evidence" value="ECO:0007669"/>
    <property type="project" value="TreeGrafter"/>
</dbReference>
<dbReference type="PROSITE" id="PS00061">
    <property type="entry name" value="ADH_SHORT"/>
    <property type="match status" value="1"/>
</dbReference>
<evidence type="ECO:0000256" key="3">
    <source>
        <dbReference type="RuleBase" id="RU000363"/>
    </source>
</evidence>
<feature type="region of interest" description="Disordered" evidence="4">
    <location>
        <begin position="281"/>
        <end position="316"/>
    </location>
</feature>
<name>F4PX47_CACFS</name>
<dbReference type="STRING" id="1054147.F4PX47"/>
<gene>
    <name evidence="5" type="ORF">DFA_06953</name>
</gene>
<evidence type="ECO:0000313" key="5">
    <source>
        <dbReference type="EMBL" id="EGG19850.1"/>
    </source>
</evidence>
<dbReference type="GO" id="GO:0004806">
    <property type="term" value="F:triacylglycerol lipase activity"/>
    <property type="evidence" value="ECO:0007669"/>
    <property type="project" value="TreeGrafter"/>
</dbReference>
<reference evidence="6" key="1">
    <citation type="journal article" date="2011" name="Genome Res.">
        <title>Phylogeny-wide analysis of social amoeba genomes highlights ancient origins for complex intercellular communication.</title>
        <authorList>
            <person name="Heidel A.J."/>
            <person name="Lawal H.M."/>
            <person name="Felder M."/>
            <person name="Schilde C."/>
            <person name="Helps N.R."/>
            <person name="Tunggal B."/>
            <person name="Rivero F."/>
            <person name="John U."/>
            <person name="Schleicher M."/>
            <person name="Eichinger L."/>
            <person name="Platzer M."/>
            <person name="Noegel A.A."/>
            <person name="Schaap P."/>
            <person name="Gloeckner G."/>
        </authorList>
    </citation>
    <scope>NUCLEOTIDE SEQUENCE [LARGE SCALE GENOMIC DNA]</scope>
    <source>
        <strain evidence="6">SH3</strain>
    </source>
</reference>
<evidence type="ECO:0000256" key="4">
    <source>
        <dbReference type="SAM" id="MobiDB-lite"/>
    </source>
</evidence>
<dbReference type="InterPro" id="IPR020904">
    <property type="entry name" value="Sc_DH/Rdtase_CS"/>
</dbReference>
<dbReference type="KEGG" id="dfa:DFA_06953"/>
<protein>
    <submittedName>
        <fullName evidence="5">Oxidoreductase</fullName>
    </submittedName>
</protein>
<dbReference type="PRINTS" id="PR00080">
    <property type="entry name" value="SDRFAMILY"/>
</dbReference>
<dbReference type="PRINTS" id="PR00081">
    <property type="entry name" value="GDHRDH"/>
</dbReference>
<dbReference type="Gene3D" id="3.40.50.720">
    <property type="entry name" value="NAD(P)-binding Rossmann-like Domain"/>
    <property type="match status" value="1"/>
</dbReference>
<dbReference type="OMA" id="CRVFASD"/>
<evidence type="ECO:0000256" key="2">
    <source>
        <dbReference type="ARBA" id="ARBA00023002"/>
    </source>
</evidence>
<keyword evidence="6" id="KW-1185">Reference proteome</keyword>
<dbReference type="GO" id="GO:0006654">
    <property type="term" value="P:phosphatidic acid biosynthetic process"/>
    <property type="evidence" value="ECO:0007669"/>
    <property type="project" value="TreeGrafter"/>
</dbReference>
<keyword evidence="2" id="KW-0560">Oxidoreductase</keyword>
<dbReference type="Pfam" id="PF00106">
    <property type="entry name" value="adh_short"/>
    <property type="match status" value="1"/>
</dbReference>
<organism evidence="5 6">
    <name type="scientific">Cavenderia fasciculata</name>
    <name type="common">Slime mold</name>
    <name type="synonym">Dictyostelium fasciculatum</name>
    <dbReference type="NCBI Taxonomy" id="261658"/>
    <lineage>
        <taxon>Eukaryota</taxon>
        <taxon>Amoebozoa</taxon>
        <taxon>Evosea</taxon>
        <taxon>Eumycetozoa</taxon>
        <taxon>Dictyostelia</taxon>
        <taxon>Acytosteliales</taxon>
        <taxon>Cavenderiaceae</taxon>
        <taxon>Cavenderia</taxon>
    </lineage>
</organism>
<dbReference type="CDD" id="cd05374">
    <property type="entry name" value="17beta-HSD-like_SDR_c"/>
    <property type="match status" value="1"/>
</dbReference>
<dbReference type="GO" id="GO:0005811">
    <property type="term" value="C:lipid droplet"/>
    <property type="evidence" value="ECO:0007669"/>
    <property type="project" value="TreeGrafter"/>
</dbReference>
<dbReference type="GeneID" id="14872244"/>
<dbReference type="FunFam" id="3.40.50.720:FF:000261">
    <property type="entry name" value="NADPH-dependent 1-acyldihydroxyacetone phosphate reductase"/>
    <property type="match status" value="1"/>
</dbReference>
<dbReference type="PANTHER" id="PTHR44169">
    <property type="entry name" value="NADPH-DEPENDENT 1-ACYLDIHYDROXYACETONE PHOSPHATE REDUCTASE"/>
    <property type="match status" value="1"/>
</dbReference>
<evidence type="ECO:0000313" key="6">
    <source>
        <dbReference type="Proteomes" id="UP000007797"/>
    </source>
</evidence>
<sequence>MNKVVVITGASSGIGRSLALTFHNYGFKVFATSRNIERMNDMLEMGIKVLELDVTSQDSIEQTIKGIVEVEGRIDILINNAGITMFGPAIEVPMIDLRTLFEVNFFGLIATTNQVAPHMINARKGIIINIGSVAAWNGMPFGSSYSSSKAALHNWSDALRMELDPFNIKVITIAPGPISTGIIEKATPLLDHIMERSVYRAIASDINNRPQMSKSRQVPVQSFADFVLSTIFSRRIPANAAFGPGSVILRFLSYLPTWLSDYILKKQFGLAKLKSIIQKADKDNRPSNPVDLSNNNNNNNFNQPDIVEVGKEQSTE</sequence>
<proteinExistence type="inferred from homology"/>
<dbReference type="InterPro" id="IPR002347">
    <property type="entry name" value="SDR_fam"/>
</dbReference>
<evidence type="ECO:0000256" key="1">
    <source>
        <dbReference type="ARBA" id="ARBA00006484"/>
    </source>
</evidence>
<comment type="similarity">
    <text evidence="1 3">Belongs to the short-chain dehydrogenases/reductases (SDR) family.</text>
</comment>
<dbReference type="OrthoDB" id="2102561at2759"/>
<dbReference type="PANTHER" id="PTHR44169:SF6">
    <property type="entry name" value="NADPH-DEPENDENT 1-ACYLDIHYDROXYACETONE PHOSPHATE REDUCTASE"/>
    <property type="match status" value="1"/>
</dbReference>
<dbReference type="InterPro" id="IPR036291">
    <property type="entry name" value="NAD(P)-bd_dom_sf"/>
</dbReference>
<dbReference type="EMBL" id="GL883013">
    <property type="protein sequence ID" value="EGG19850.1"/>
    <property type="molecule type" value="Genomic_DNA"/>
</dbReference>
<dbReference type="GO" id="GO:0019433">
    <property type="term" value="P:triglyceride catabolic process"/>
    <property type="evidence" value="ECO:0007669"/>
    <property type="project" value="TreeGrafter"/>
</dbReference>
<accession>F4PX47</accession>
<dbReference type="AlphaFoldDB" id="F4PX47"/>
<dbReference type="RefSeq" id="XP_004358196.1">
    <property type="nucleotide sequence ID" value="XM_004358139.1"/>
</dbReference>